<proteinExistence type="predicted"/>
<evidence type="ECO:0000313" key="2">
    <source>
        <dbReference type="Proteomes" id="UP000015442"/>
    </source>
</evidence>
<dbReference type="AlphaFoldDB" id="T0FJ75"/>
<dbReference type="EMBL" id="AKWY02000034">
    <property type="protein sequence ID" value="EQA70119.1"/>
    <property type="molecule type" value="Genomic_DNA"/>
</dbReference>
<dbReference type="Proteomes" id="UP000015442">
    <property type="component" value="Unassembled WGS sequence"/>
</dbReference>
<gene>
    <name evidence="1" type="ORF">LEP1GSC059_2305</name>
</gene>
<name>T0FJ75_9LEPT</name>
<evidence type="ECO:0000313" key="1">
    <source>
        <dbReference type="EMBL" id="EQA70119.1"/>
    </source>
</evidence>
<sequence>MSLYYLAYYFLGINNFFIKNKMWELQQNSTVKSFKLELFPHRKIRIDYGILFQTQ</sequence>
<protein>
    <submittedName>
        <fullName evidence="1">Uncharacterized protein</fullName>
    </submittedName>
</protein>
<reference evidence="1 2" key="1">
    <citation type="submission" date="2013-05" db="EMBL/GenBank/DDBJ databases">
        <authorList>
            <person name="Harkins D.M."/>
            <person name="Durkin A.S."/>
            <person name="Brinkac L.M."/>
            <person name="Haft D.H."/>
            <person name="Selengut J.D."/>
            <person name="Sanka R."/>
            <person name="DePew J."/>
            <person name="Purushe J."/>
            <person name="Hartskeerl R.A."/>
            <person name="Ahmed A."/>
            <person name="van der Linden H."/>
            <person name="Goris M.G.A."/>
            <person name="Vinetz J.M."/>
            <person name="Sutton G.G."/>
            <person name="Nierman W.C."/>
            <person name="Fouts D.E."/>
        </authorList>
    </citation>
    <scope>NUCLEOTIDE SEQUENCE [LARGE SCALE GENOMIC DNA]</scope>
    <source>
        <strain evidence="1 2">CZ214</strain>
    </source>
</reference>
<organism evidence="1 2">
    <name type="scientific">Leptospira noguchii serovar Panama str. CZ214</name>
    <dbReference type="NCBI Taxonomy" id="1001595"/>
    <lineage>
        <taxon>Bacteria</taxon>
        <taxon>Pseudomonadati</taxon>
        <taxon>Spirochaetota</taxon>
        <taxon>Spirochaetia</taxon>
        <taxon>Leptospirales</taxon>
        <taxon>Leptospiraceae</taxon>
        <taxon>Leptospira</taxon>
    </lineage>
</organism>
<accession>T0FJ75</accession>
<comment type="caution">
    <text evidence="1">The sequence shown here is derived from an EMBL/GenBank/DDBJ whole genome shotgun (WGS) entry which is preliminary data.</text>
</comment>